<keyword evidence="2" id="KW-1185">Reference proteome</keyword>
<protein>
    <submittedName>
        <fullName evidence="1">Uncharacterized protein</fullName>
    </submittedName>
</protein>
<gene>
    <name evidence="1" type="ORF">NC653_015708</name>
</gene>
<evidence type="ECO:0000313" key="1">
    <source>
        <dbReference type="EMBL" id="KAJ6992404.1"/>
    </source>
</evidence>
<name>A0AAD6VYR3_9ROSI</name>
<accession>A0AAD6VYR3</accession>
<reference evidence="1" key="1">
    <citation type="journal article" date="2023" name="Mol. Ecol. Resour.">
        <title>Chromosome-level genome assembly of a triploid poplar Populus alba 'Berolinensis'.</title>
        <authorList>
            <person name="Chen S."/>
            <person name="Yu Y."/>
            <person name="Wang X."/>
            <person name="Wang S."/>
            <person name="Zhang T."/>
            <person name="Zhou Y."/>
            <person name="He R."/>
            <person name="Meng N."/>
            <person name="Wang Y."/>
            <person name="Liu W."/>
            <person name="Liu Z."/>
            <person name="Liu J."/>
            <person name="Guo Q."/>
            <person name="Huang H."/>
            <person name="Sederoff R.R."/>
            <person name="Wang G."/>
            <person name="Qu G."/>
            <person name="Chen S."/>
        </authorList>
    </citation>
    <scope>NUCLEOTIDE SEQUENCE</scope>
    <source>
        <strain evidence="1">SC-2020</strain>
    </source>
</reference>
<evidence type="ECO:0000313" key="2">
    <source>
        <dbReference type="Proteomes" id="UP001164929"/>
    </source>
</evidence>
<dbReference type="EMBL" id="JAQIZT010000006">
    <property type="protein sequence ID" value="KAJ6992404.1"/>
    <property type="molecule type" value="Genomic_DNA"/>
</dbReference>
<dbReference type="AlphaFoldDB" id="A0AAD6VYR3"/>
<comment type="caution">
    <text evidence="1">The sequence shown here is derived from an EMBL/GenBank/DDBJ whole genome shotgun (WGS) entry which is preliminary data.</text>
</comment>
<organism evidence="1 2">
    <name type="scientific">Populus alba x Populus x berolinensis</name>
    <dbReference type="NCBI Taxonomy" id="444605"/>
    <lineage>
        <taxon>Eukaryota</taxon>
        <taxon>Viridiplantae</taxon>
        <taxon>Streptophyta</taxon>
        <taxon>Embryophyta</taxon>
        <taxon>Tracheophyta</taxon>
        <taxon>Spermatophyta</taxon>
        <taxon>Magnoliopsida</taxon>
        <taxon>eudicotyledons</taxon>
        <taxon>Gunneridae</taxon>
        <taxon>Pentapetalae</taxon>
        <taxon>rosids</taxon>
        <taxon>fabids</taxon>
        <taxon>Malpighiales</taxon>
        <taxon>Salicaceae</taxon>
        <taxon>Saliceae</taxon>
        <taxon>Populus</taxon>
    </lineage>
</organism>
<dbReference type="Proteomes" id="UP001164929">
    <property type="component" value="Chromosome 6"/>
</dbReference>
<sequence>MQKGVKAHMSKERGLKAASCLGSAHELLNSGWGTEQQW</sequence>
<proteinExistence type="predicted"/>